<evidence type="ECO:0000313" key="4">
    <source>
        <dbReference type="Proteomes" id="UP000507222"/>
    </source>
</evidence>
<proteinExistence type="predicted"/>
<sequence>MKELDDGPPRVEKSRKVQLMAKAPTLKSQVVTKVVSPPKVNKEKENEHEMVKDIMGKPYTREDKPKVEEDQVMVDVQTLKEEEKAESTDEV</sequence>
<protein>
    <submittedName>
        <fullName evidence="3">Uncharacterized protein</fullName>
    </submittedName>
</protein>
<feature type="compositionally biased region" description="Basic and acidic residues" evidence="1">
    <location>
        <begin position="40"/>
        <end position="67"/>
    </location>
</feature>
<dbReference type="EMBL" id="CAEKDK010000002">
    <property type="protein sequence ID" value="CAB4268762.1"/>
    <property type="molecule type" value="Genomic_DNA"/>
</dbReference>
<gene>
    <name evidence="2" type="ORF">CURHAP_LOCUS13039</name>
    <name evidence="3" type="ORF">ORAREDHAP_LOCUS12955</name>
</gene>
<evidence type="ECO:0000313" key="3">
    <source>
        <dbReference type="EMBL" id="CAB4299224.1"/>
    </source>
</evidence>
<dbReference type="EMBL" id="CAEKKB010000002">
    <property type="protein sequence ID" value="CAB4299224.1"/>
    <property type="molecule type" value="Genomic_DNA"/>
</dbReference>
<dbReference type="AlphaFoldDB" id="A0A6J5WIT6"/>
<organism evidence="3 5">
    <name type="scientific">Prunus armeniaca</name>
    <name type="common">Apricot</name>
    <name type="synonym">Armeniaca vulgaris</name>
    <dbReference type="NCBI Taxonomy" id="36596"/>
    <lineage>
        <taxon>Eukaryota</taxon>
        <taxon>Viridiplantae</taxon>
        <taxon>Streptophyta</taxon>
        <taxon>Embryophyta</taxon>
        <taxon>Tracheophyta</taxon>
        <taxon>Spermatophyta</taxon>
        <taxon>Magnoliopsida</taxon>
        <taxon>eudicotyledons</taxon>
        <taxon>Gunneridae</taxon>
        <taxon>Pentapetalae</taxon>
        <taxon>rosids</taxon>
        <taxon>fabids</taxon>
        <taxon>Rosales</taxon>
        <taxon>Rosaceae</taxon>
        <taxon>Amygdaloideae</taxon>
        <taxon>Amygdaleae</taxon>
        <taxon>Prunus</taxon>
    </lineage>
</organism>
<evidence type="ECO:0000256" key="1">
    <source>
        <dbReference type="SAM" id="MobiDB-lite"/>
    </source>
</evidence>
<evidence type="ECO:0000313" key="2">
    <source>
        <dbReference type="EMBL" id="CAB4268762.1"/>
    </source>
</evidence>
<keyword evidence="5" id="KW-1185">Reference proteome</keyword>
<reference evidence="5" key="1">
    <citation type="journal article" date="2020" name="Genome Biol.">
        <title>Gamete binning: chromosome-level and haplotype-resolved genome assembly enabled by high-throughput single-cell sequencing of gamete genomes.</title>
        <authorList>
            <person name="Campoy J.A."/>
            <person name="Sun H."/>
            <person name="Goel M."/>
            <person name="Jiao W.-B."/>
            <person name="Folz-Donahue K."/>
            <person name="Wang N."/>
            <person name="Rubio M."/>
            <person name="Liu C."/>
            <person name="Kukat C."/>
            <person name="Ruiz D."/>
            <person name="Huettel B."/>
            <person name="Schneeberger K."/>
        </authorList>
    </citation>
    <scope>NUCLEOTIDE SEQUENCE [LARGE SCALE GENOMIC DNA]</scope>
    <source>
        <strain evidence="5">cv. Rojo Pasion</strain>
    </source>
</reference>
<dbReference type="Proteomes" id="UP000507222">
    <property type="component" value="Unassembled WGS sequence"/>
</dbReference>
<reference evidence="3 4" key="2">
    <citation type="submission" date="2020-05" db="EMBL/GenBank/DDBJ databases">
        <authorList>
            <person name="Campoy J."/>
            <person name="Schneeberger K."/>
            <person name="Spophaly S."/>
        </authorList>
    </citation>
    <scope>NUCLEOTIDE SEQUENCE [LARGE SCALE GENOMIC DNA]</scope>
    <source>
        <strain evidence="3">PruArmRojPasFocal</strain>
    </source>
</reference>
<name>A0A6J5WIT6_PRUAR</name>
<dbReference type="Proteomes" id="UP000507245">
    <property type="component" value="Unassembled WGS sequence"/>
</dbReference>
<evidence type="ECO:0000313" key="5">
    <source>
        <dbReference type="Proteomes" id="UP000507245"/>
    </source>
</evidence>
<accession>A0A6J5WIT6</accession>
<feature type="region of interest" description="Disordered" evidence="1">
    <location>
        <begin position="39"/>
        <end position="67"/>
    </location>
</feature>